<evidence type="ECO:0000313" key="1">
    <source>
        <dbReference type="EMBL" id="SFQ46182.1"/>
    </source>
</evidence>
<dbReference type="Proteomes" id="UP000182624">
    <property type="component" value="Unassembled WGS sequence"/>
</dbReference>
<sequence>MERKSILIKDTTREEREQIVKNSLDCGGGCENCSSCWLGGGSPWDIYQDYIDGKKEIREINMEYMEKYRQDRQIH</sequence>
<protein>
    <submittedName>
        <fullName evidence="1">Uncharacterized protein</fullName>
    </submittedName>
</protein>
<dbReference type="AlphaFoldDB" id="A0A1I5YPW7"/>
<proteinExistence type="predicted"/>
<accession>A0A1I5YPW7</accession>
<gene>
    <name evidence="1" type="ORF">SAMN04487928_1525</name>
</gene>
<dbReference type="EMBL" id="FOXO01000052">
    <property type="protein sequence ID" value="SFQ46182.1"/>
    <property type="molecule type" value="Genomic_DNA"/>
</dbReference>
<reference evidence="2" key="1">
    <citation type="submission" date="2016-10" db="EMBL/GenBank/DDBJ databases">
        <authorList>
            <person name="Varghese N."/>
            <person name="Submissions S."/>
        </authorList>
    </citation>
    <scope>NUCLEOTIDE SEQUENCE [LARGE SCALE GENOMIC DNA]</scope>
    <source>
        <strain evidence="2">P18</strain>
    </source>
</reference>
<dbReference type="eggNOG" id="ENOG5032YG4">
    <property type="taxonomic scope" value="Bacteria"/>
</dbReference>
<evidence type="ECO:0000313" key="2">
    <source>
        <dbReference type="Proteomes" id="UP000182624"/>
    </source>
</evidence>
<keyword evidence="2" id="KW-1185">Reference proteome</keyword>
<organism evidence="1 2">
    <name type="scientific">Butyrivibrio proteoclasticus</name>
    <dbReference type="NCBI Taxonomy" id="43305"/>
    <lineage>
        <taxon>Bacteria</taxon>
        <taxon>Bacillati</taxon>
        <taxon>Bacillota</taxon>
        <taxon>Clostridia</taxon>
        <taxon>Lachnospirales</taxon>
        <taxon>Lachnospiraceae</taxon>
        <taxon>Butyrivibrio</taxon>
    </lineage>
</organism>
<dbReference type="RefSeq" id="WP_022763541.1">
    <property type="nucleotide sequence ID" value="NZ_FOXO01000052.1"/>
</dbReference>
<dbReference type="OrthoDB" id="3192716at2"/>
<name>A0A1I5YPW7_9FIRM</name>